<keyword evidence="3" id="KW-0378">Hydrolase</keyword>
<organism evidence="3 4">
    <name type="scientific">Sporosarcina quadrami</name>
    <dbReference type="NCBI Taxonomy" id="2762234"/>
    <lineage>
        <taxon>Bacteria</taxon>
        <taxon>Bacillati</taxon>
        <taxon>Bacillota</taxon>
        <taxon>Bacilli</taxon>
        <taxon>Bacillales</taxon>
        <taxon>Caryophanaceae</taxon>
        <taxon>Sporosarcina</taxon>
    </lineage>
</organism>
<accession>A0ABR8UCH4</accession>
<keyword evidence="1" id="KW-1133">Transmembrane helix</keyword>
<evidence type="ECO:0000313" key="3">
    <source>
        <dbReference type="EMBL" id="MBD7985429.1"/>
    </source>
</evidence>
<keyword evidence="3" id="KW-0645">Protease</keyword>
<feature type="transmembrane region" description="Helical" evidence="1">
    <location>
        <begin position="36"/>
        <end position="54"/>
    </location>
</feature>
<dbReference type="Pfam" id="PF02517">
    <property type="entry name" value="Rce1-like"/>
    <property type="match status" value="1"/>
</dbReference>
<evidence type="ECO:0000313" key="4">
    <source>
        <dbReference type="Proteomes" id="UP000626786"/>
    </source>
</evidence>
<evidence type="ECO:0000256" key="1">
    <source>
        <dbReference type="SAM" id="Phobius"/>
    </source>
</evidence>
<reference evidence="3 4" key="1">
    <citation type="submission" date="2020-08" db="EMBL/GenBank/DDBJ databases">
        <title>A Genomic Blueprint of the Chicken Gut Microbiome.</title>
        <authorList>
            <person name="Gilroy R."/>
            <person name="Ravi A."/>
            <person name="Getino M."/>
            <person name="Pursley I."/>
            <person name="Horton D.L."/>
            <person name="Alikhan N.-F."/>
            <person name="Baker D."/>
            <person name="Gharbi K."/>
            <person name="Hall N."/>
            <person name="Watson M."/>
            <person name="Adriaenssens E.M."/>
            <person name="Foster-Nyarko E."/>
            <person name="Jarju S."/>
            <person name="Secka A."/>
            <person name="Antonio M."/>
            <person name="Oren A."/>
            <person name="Chaudhuri R."/>
            <person name="La Ragione R.M."/>
            <person name="Hildebrand F."/>
            <person name="Pallen M.J."/>
        </authorList>
    </citation>
    <scope>NUCLEOTIDE SEQUENCE [LARGE SCALE GENOMIC DNA]</scope>
    <source>
        <strain evidence="3 4">Sa2YVA2</strain>
    </source>
</reference>
<gene>
    <name evidence="3" type="ORF">H9649_12585</name>
</gene>
<feature type="transmembrane region" description="Helical" evidence="1">
    <location>
        <begin position="92"/>
        <end position="118"/>
    </location>
</feature>
<keyword evidence="1" id="KW-0812">Transmembrane</keyword>
<sequence length="216" mass="24589">MRKVFGAVFPIVSIFLLLWVEQGMHVSYIWKTGAKAVLFLVIPFLLFRATRFAFLRFRETDRRSILIATGIGFSIMVAIIGTFLLLKSSIDLDALIADLTLSGITRSVFPFIALYILFGNSMMEEFFFRGILPDLFGGTRLRFLLPPLFFAIYHIAIFLPWFSPPILALAVAGLWAGGLIFQWANEKSRTILPSWIIHLFADFGILIIGVYVLYFY</sequence>
<name>A0ABR8UCH4_9BACL</name>
<dbReference type="EMBL" id="JACSQN010000011">
    <property type="protein sequence ID" value="MBD7985429.1"/>
    <property type="molecule type" value="Genomic_DNA"/>
</dbReference>
<feature type="transmembrane region" description="Helical" evidence="1">
    <location>
        <begin position="7"/>
        <end position="30"/>
    </location>
</feature>
<protein>
    <submittedName>
        <fullName evidence="3">CPBP family intramembrane metalloprotease</fullName>
    </submittedName>
</protein>
<keyword evidence="1" id="KW-0472">Membrane</keyword>
<evidence type="ECO:0000259" key="2">
    <source>
        <dbReference type="Pfam" id="PF02517"/>
    </source>
</evidence>
<feature type="transmembrane region" description="Helical" evidence="1">
    <location>
        <begin position="195"/>
        <end position="214"/>
    </location>
</feature>
<dbReference type="GO" id="GO:0008237">
    <property type="term" value="F:metallopeptidase activity"/>
    <property type="evidence" value="ECO:0007669"/>
    <property type="project" value="UniProtKB-KW"/>
</dbReference>
<proteinExistence type="predicted"/>
<dbReference type="Proteomes" id="UP000626786">
    <property type="component" value="Unassembled WGS sequence"/>
</dbReference>
<keyword evidence="3" id="KW-0482">Metalloprotease</keyword>
<feature type="transmembrane region" description="Helical" evidence="1">
    <location>
        <begin position="66"/>
        <end position="86"/>
    </location>
</feature>
<feature type="transmembrane region" description="Helical" evidence="1">
    <location>
        <begin position="165"/>
        <end position="183"/>
    </location>
</feature>
<feature type="domain" description="CAAX prenyl protease 2/Lysostaphin resistance protein A-like" evidence="2">
    <location>
        <begin position="110"/>
        <end position="203"/>
    </location>
</feature>
<feature type="transmembrane region" description="Helical" evidence="1">
    <location>
        <begin position="139"/>
        <end position="159"/>
    </location>
</feature>
<comment type="caution">
    <text evidence="3">The sequence shown here is derived from an EMBL/GenBank/DDBJ whole genome shotgun (WGS) entry which is preliminary data.</text>
</comment>
<keyword evidence="4" id="KW-1185">Reference proteome</keyword>
<dbReference type="InterPro" id="IPR003675">
    <property type="entry name" value="Rce1/LyrA-like_dom"/>
</dbReference>
<dbReference type="RefSeq" id="WP_191695255.1">
    <property type="nucleotide sequence ID" value="NZ_JACSQN010000011.1"/>
</dbReference>